<dbReference type="Proteomes" id="UP000050761">
    <property type="component" value="Unassembled WGS sequence"/>
</dbReference>
<reference evidence="3" key="2">
    <citation type="submission" date="2019-09" db="UniProtKB">
        <authorList>
            <consortium name="WormBaseParasite"/>
        </authorList>
    </citation>
    <scope>IDENTIFICATION</scope>
</reference>
<evidence type="ECO:0000313" key="1">
    <source>
        <dbReference type="EMBL" id="VDO68777.1"/>
    </source>
</evidence>
<gene>
    <name evidence="1" type="ORF">HPBE_LOCUS6566</name>
</gene>
<reference evidence="1 2" key="1">
    <citation type="submission" date="2018-11" db="EMBL/GenBank/DDBJ databases">
        <authorList>
            <consortium name="Pathogen Informatics"/>
        </authorList>
    </citation>
    <scope>NUCLEOTIDE SEQUENCE [LARGE SCALE GENOMIC DNA]</scope>
</reference>
<accession>A0A183FI77</accession>
<dbReference type="WBParaSite" id="HPBE_0000656501-mRNA-1">
    <property type="protein sequence ID" value="HPBE_0000656501-mRNA-1"/>
    <property type="gene ID" value="HPBE_0000656501"/>
</dbReference>
<accession>A0A3P7Y7E9</accession>
<organism evidence="2 3">
    <name type="scientific">Heligmosomoides polygyrus</name>
    <name type="common">Parasitic roundworm</name>
    <dbReference type="NCBI Taxonomy" id="6339"/>
    <lineage>
        <taxon>Eukaryota</taxon>
        <taxon>Metazoa</taxon>
        <taxon>Ecdysozoa</taxon>
        <taxon>Nematoda</taxon>
        <taxon>Chromadorea</taxon>
        <taxon>Rhabditida</taxon>
        <taxon>Rhabditina</taxon>
        <taxon>Rhabditomorpha</taxon>
        <taxon>Strongyloidea</taxon>
        <taxon>Heligmosomidae</taxon>
        <taxon>Heligmosomoides</taxon>
    </lineage>
</organism>
<evidence type="ECO:0000313" key="2">
    <source>
        <dbReference type="Proteomes" id="UP000050761"/>
    </source>
</evidence>
<evidence type="ECO:0000313" key="3">
    <source>
        <dbReference type="WBParaSite" id="HPBE_0000656501-mRNA-1"/>
    </source>
</evidence>
<dbReference type="AlphaFoldDB" id="A0A183FI77"/>
<dbReference type="EMBL" id="UZAH01025691">
    <property type="protein sequence ID" value="VDO68777.1"/>
    <property type="molecule type" value="Genomic_DNA"/>
</dbReference>
<sequence>MEDRDSQLWQWITCMSEDAARLLILVVDRVPELEHSKKHQKLYETILATAKKATVTEKNFEEILRSTWDFCRGMKRTYTNVYTLTTLRALRYAVESVLYAQEALVPERMERHQKEWDQRLTSIDDYFRNDSTPDYRTKYENSWKALIYIVKTAAHG</sequence>
<dbReference type="OrthoDB" id="5365785at2759"/>
<keyword evidence="2" id="KW-1185">Reference proteome</keyword>
<protein>
    <submittedName>
        <fullName evidence="3">HEPN domain-containing protein</fullName>
    </submittedName>
</protein>
<name>A0A183FI77_HELPZ</name>
<proteinExistence type="predicted"/>